<dbReference type="AlphaFoldDB" id="W2UZ34"/>
<organism evidence="1 2">
    <name type="scientific">Candidatus Xenolissoclinum pacificiensis L6</name>
    <dbReference type="NCBI Taxonomy" id="1401685"/>
    <lineage>
        <taxon>Bacteria</taxon>
        <taxon>Pseudomonadati</taxon>
        <taxon>Pseudomonadota</taxon>
        <taxon>Alphaproteobacteria</taxon>
        <taxon>Rickettsiales</taxon>
        <taxon>Anaplasmataceae</taxon>
        <taxon>Candidatus Xenolissoclinum</taxon>
    </lineage>
</organism>
<keyword evidence="2" id="KW-1185">Reference proteome</keyword>
<protein>
    <submittedName>
        <fullName evidence="1">Uncharacterized protein</fullName>
    </submittedName>
</protein>
<evidence type="ECO:0000313" key="2">
    <source>
        <dbReference type="Proteomes" id="UP000018951"/>
    </source>
</evidence>
<gene>
    <name evidence="1" type="ORF">P857_316</name>
</gene>
<sequence>MEIDQPTCKEVQYISEKDIRPFIEEYHAYKRIIVEITIKYIQQVTTVYRLYKVAKKGSWFEILPDASRFTGSTYKLL</sequence>
<name>W2UZ34_9RICK</name>
<dbReference type="Proteomes" id="UP000018951">
    <property type="component" value="Unassembled WGS sequence"/>
</dbReference>
<evidence type="ECO:0000313" key="1">
    <source>
        <dbReference type="EMBL" id="ETO91401.1"/>
    </source>
</evidence>
<reference evidence="1 2" key="1">
    <citation type="journal article" date="2013" name="PLoS ONE">
        <title>Bacterial endosymbiosis in a chordate host: long-term co-evolution and conservation of secondary metabolism.</title>
        <authorList>
            <person name="Kwan J.C."/>
            <person name="Schmidt E.W."/>
        </authorList>
    </citation>
    <scope>NUCLEOTIDE SEQUENCE [LARGE SCALE GENOMIC DNA]</scope>
    <source>
        <strain evidence="2">L6</strain>
    </source>
</reference>
<accession>W2UZ34</accession>
<comment type="caution">
    <text evidence="1">The sequence shown here is derived from an EMBL/GenBank/DDBJ whole genome shotgun (WGS) entry which is preliminary data.</text>
</comment>
<dbReference type="EMBL" id="AXCJ01000005">
    <property type="protein sequence ID" value="ETO91401.1"/>
    <property type="molecule type" value="Genomic_DNA"/>
</dbReference>
<proteinExistence type="predicted"/>